<feature type="region of interest" description="Disordered" evidence="1">
    <location>
        <begin position="62"/>
        <end position="90"/>
    </location>
</feature>
<accession>A0A6V8NCL3</accession>
<dbReference type="Proteomes" id="UP000587586">
    <property type="component" value="Unassembled WGS sequence"/>
</dbReference>
<dbReference type="AlphaFoldDB" id="A0A6V8NCL3"/>
<dbReference type="EMBL" id="BLXZ01000009">
    <property type="protein sequence ID" value="GFO70372.1"/>
    <property type="molecule type" value="Genomic_DNA"/>
</dbReference>
<keyword evidence="3" id="KW-1185">Reference proteome</keyword>
<evidence type="ECO:0000256" key="1">
    <source>
        <dbReference type="SAM" id="MobiDB-lite"/>
    </source>
</evidence>
<proteinExistence type="predicted"/>
<reference evidence="3" key="1">
    <citation type="submission" date="2020-06" db="EMBL/GenBank/DDBJ databases">
        <title>Draft genomic sequecing of Geomonas sp. Red745.</title>
        <authorList>
            <person name="Itoh H."/>
            <person name="Xu Z.X."/>
            <person name="Ushijima N."/>
            <person name="Masuda Y."/>
            <person name="Shiratori Y."/>
            <person name="Senoo K."/>
        </authorList>
    </citation>
    <scope>NUCLEOTIDE SEQUENCE [LARGE SCALE GENOMIC DNA]</scope>
    <source>
        <strain evidence="3">Red745</strain>
    </source>
</reference>
<feature type="region of interest" description="Disordered" evidence="1">
    <location>
        <begin position="1"/>
        <end position="21"/>
    </location>
</feature>
<gene>
    <name evidence="2" type="ORF">GMLC_39510</name>
</gene>
<organism evidence="2 3">
    <name type="scientific">Geomonas limicola</name>
    <dbReference type="NCBI Taxonomy" id="2740186"/>
    <lineage>
        <taxon>Bacteria</taxon>
        <taxon>Pseudomonadati</taxon>
        <taxon>Thermodesulfobacteriota</taxon>
        <taxon>Desulfuromonadia</taxon>
        <taxon>Geobacterales</taxon>
        <taxon>Geobacteraceae</taxon>
        <taxon>Geomonas</taxon>
    </lineage>
</organism>
<sequence>MGNRGAEVFQGDGDPVQLPEPPHLVLHRLEYLKVDLLDTGAAVRLEEDGAGRFTSLTGQERGEVAPGQVGERGPFRKKGGVGRRLLDQRT</sequence>
<evidence type="ECO:0000313" key="2">
    <source>
        <dbReference type="EMBL" id="GFO70372.1"/>
    </source>
</evidence>
<comment type="caution">
    <text evidence="2">The sequence shown here is derived from an EMBL/GenBank/DDBJ whole genome shotgun (WGS) entry which is preliminary data.</text>
</comment>
<name>A0A6V8NCL3_9BACT</name>
<protein>
    <submittedName>
        <fullName evidence="2">Uncharacterized protein</fullName>
    </submittedName>
</protein>
<evidence type="ECO:0000313" key="3">
    <source>
        <dbReference type="Proteomes" id="UP000587586"/>
    </source>
</evidence>